<sequence length="294" mass="30808">MSYPPNNNQGMQANYTGMQQGPGQGYVQSPNDIRAQNQGSYPSGMQGTGSYGPAGGGAPQGYGGGQGVGPQGVGPQGVVGSSQGYGQGVGAGQGYSQGGGGGFDSGTNAVAGPQYCLPQVSAYAVSKKVVSMSGGDWKITDATGRIVFKVSGRVASVRDKRFLRDPSNQTVLRMQKKIVTMHDTWQIYSAADTLLATVKKSSLVQFKTAMDVFLGSSSSSKNADYVMQGDFLDRNLTIFQGAQQAALVTRQITFASVVVDKDNFGVTIFPGVDIALIFALIVIMDEVYVHHDSD</sequence>
<dbReference type="Pfam" id="PF04525">
    <property type="entry name" value="LOR"/>
    <property type="match status" value="1"/>
</dbReference>
<name>A0ABP0TRV8_9BRYO</name>
<proteinExistence type="inferred from homology"/>
<feature type="compositionally biased region" description="Gly residues" evidence="2">
    <location>
        <begin position="46"/>
        <end position="85"/>
    </location>
</feature>
<comment type="similarity">
    <text evidence="1">Belongs to the LOR family.</text>
</comment>
<dbReference type="EMBL" id="OZ019906">
    <property type="protein sequence ID" value="CAK9203518.1"/>
    <property type="molecule type" value="Genomic_DNA"/>
</dbReference>
<accession>A0ABP0TRV8</accession>
<feature type="compositionally biased region" description="Polar residues" evidence="2">
    <location>
        <begin position="1"/>
        <end position="45"/>
    </location>
</feature>
<dbReference type="InterPro" id="IPR038595">
    <property type="entry name" value="LOR_sf"/>
</dbReference>
<dbReference type="Gene3D" id="2.40.160.200">
    <property type="entry name" value="LURP1-related"/>
    <property type="match status" value="1"/>
</dbReference>
<dbReference type="PANTHER" id="PTHR31087">
    <property type="match status" value="1"/>
</dbReference>
<evidence type="ECO:0000313" key="4">
    <source>
        <dbReference type="Proteomes" id="UP001497512"/>
    </source>
</evidence>
<dbReference type="PANTHER" id="PTHR31087:SF85">
    <property type="entry name" value="PROTEIN LURP-ONE-RELATED 7"/>
    <property type="match status" value="1"/>
</dbReference>
<gene>
    <name evidence="3" type="ORF">CSSPTR1EN2_LOCUS6926</name>
</gene>
<feature type="region of interest" description="Disordered" evidence="2">
    <location>
        <begin position="1"/>
        <end position="85"/>
    </location>
</feature>
<evidence type="ECO:0000256" key="2">
    <source>
        <dbReference type="SAM" id="MobiDB-lite"/>
    </source>
</evidence>
<dbReference type="InterPro" id="IPR007612">
    <property type="entry name" value="LOR"/>
</dbReference>
<reference evidence="3" key="1">
    <citation type="submission" date="2024-02" db="EMBL/GenBank/DDBJ databases">
        <authorList>
            <consortium name="ELIXIR-Norway"/>
            <consortium name="Elixir Norway"/>
        </authorList>
    </citation>
    <scope>NUCLEOTIDE SEQUENCE</scope>
</reference>
<organism evidence="3 4">
    <name type="scientific">Sphagnum troendelagicum</name>
    <dbReference type="NCBI Taxonomy" id="128251"/>
    <lineage>
        <taxon>Eukaryota</taxon>
        <taxon>Viridiplantae</taxon>
        <taxon>Streptophyta</taxon>
        <taxon>Embryophyta</taxon>
        <taxon>Bryophyta</taxon>
        <taxon>Sphagnophytina</taxon>
        <taxon>Sphagnopsida</taxon>
        <taxon>Sphagnales</taxon>
        <taxon>Sphagnaceae</taxon>
        <taxon>Sphagnum</taxon>
    </lineage>
</organism>
<protein>
    <submittedName>
        <fullName evidence="3">Uncharacterized protein</fullName>
    </submittedName>
</protein>
<dbReference type="SUPFAM" id="SSF54518">
    <property type="entry name" value="Tubby C-terminal domain-like"/>
    <property type="match status" value="1"/>
</dbReference>
<evidence type="ECO:0000256" key="1">
    <source>
        <dbReference type="ARBA" id="ARBA00005437"/>
    </source>
</evidence>
<dbReference type="InterPro" id="IPR025659">
    <property type="entry name" value="Tubby-like_C"/>
</dbReference>
<keyword evidence="4" id="KW-1185">Reference proteome</keyword>
<dbReference type="Proteomes" id="UP001497512">
    <property type="component" value="Chromosome 14"/>
</dbReference>
<evidence type="ECO:0000313" key="3">
    <source>
        <dbReference type="EMBL" id="CAK9203518.1"/>
    </source>
</evidence>